<dbReference type="Gene3D" id="3.10.20.840">
    <property type="match status" value="1"/>
</dbReference>
<proteinExistence type="predicted"/>
<name>A0A7C4W531_9EURY</name>
<accession>A0A7C4W531</accession>
<dbReference type="EMBL" id="DTAK01000062">
    <property type="protein sequence ID" value="HGU59937.1"/>
    <property type="molecule type" value="Genomic_DNA"/>
</dbReference>
<evidence type="ECO:0000313" key="2">
    <source>
        <dbReference type="EMBL" id="HGU59937.1"/>
    </source>
</evidence>
<dbReference type="EMBL" id="DRUC01000011">
    <property type="protein sequence ID" value="HHF47756.1"/>
    <property type="molecule type" value="Genomic_DNA"/>
</dbReference>
<protein>
    <recommendedName>
        <fullName evidence="4">PRC-barrel domain-containing protein</fullName>
    </recommendedName>
</protein>
<sequence>MDLICKFVEKNGKKIGESIDVYDGYLIVKKSDVFFGIPTDSIKEVKDEVIIVSEFDEEKGAEIGRRWVEMKSKPVSVEELKKYGFGEK</sequence>
<dbReference type="EMBL" id="DTPI01000037">
    <property type="protein sequence ID" value="HGE67043.1"/>
    <property type="molecule type" value="Genomic_DNA"/>
</dbReference>
<dbReference type="AlphaFoldDB" id="A0A7C4W531"/>
<comment type="caution">
    <text evidence="2">The sequence shown here is derived from an EMBL/GenBank/DDBJ whole genome shotgun (WGS) entry which is preliminary data.</text>
</comment>
<evidence type="ECO:0008006" key="4">
    <source>
        <dbReference type="Google" id="ProtNLM"/>
    </source>
</evidence>
<dbReference type="InterPro" id="IPR043961">
    <property type="entry name" value="DUF5749"/>
</dbReference>
<dbReference type="Pfam" id="PF19023">
    <property type="entry name" value="DUF5749"/>
    <property type="match status" value="1"/>
</dbReference>
<reference evidence="2" key="1">
    <citation type="journal article" date="2020" name="mSystems">
        <title>Genome- and Community-Level Interaction Insights into Carbon Utilization and Element Cycling Functions of Hydrothermarchaeota in Hydrothermal Sediment.</title>
        <authorList>
            <person name="Zhou Z."/>
            <person name="Liu Y."/>
            <person name="Xu W."/>
            <person name="Pan J."/>
            <person name="Luo Z.H."/>
            <person name="Li M."/>
        </authorList>
    </citation>
    <scope>NUCLEOTIDE SEQUENCE [LARGE SCALE GENOMIC DNA]</scope>
    <source>
        <strain evidence="3">SpSt-10</strain>
        <strain evidence="2">SpSt-62</strain>
        <strain evidence="1">SpSt-97</strain>
    </source>
</reference>
<organism evidence="2">
    <name type="scientific">Geoglobus ahangari</name>
    <dbReference type="NCBI Taxonomy" id="113653"/>
    <lineage>
        <taxon>Archaea</taxon>
        <taxon>Methanobacteriati</taxon>
        <taxon>Methanobacteriota</taxon>
        <taxon>Archaeoglobi</taxon>
        <taxon>Archaeoglobales</taxon>
        <taxon>Archaeoglobaceae</taxon>
        <taxon>Geoglobus</taxon>
    </lineage>
</organism>
<gene>
    <name evidence="3" type="ORF">ENL48_00640</name>
    <name evidence="2" type="ORF">ENT89_07375</name>
    <name evidence="1" type="ORF">ENX77_08035</name>
</gene>
<evidence type="ECO:0000313" key="1">
    <source>
        <dbReference type="EMBL" id="HGE67043.1"/>
    </source>
</evidence>
<evidence type="ECO:0000313" key="3">
    <source>
        <dbReference type="EMBL" id="HHF47756.1"/>
    </source>
</evidence>